<evidence type="ECO:0000313" key="5">
    <source>
        <dbReference type="Proteomes" id="UP000503308"/>
    </source>
</evidence>
<evidence type="ECO:0000256" key="1">
    <source>
        <dbReference type="SAM" id="MobiDB-lite"/>
    </source>
</evidence>
<feature type="chain" id="PRO_5032298992" evidence="2">
    <location>
        <begin position="18"/>
        <end position="277"/>
    </location>
</feature>
<feature type="compositionally biased region" description="Pro residues" evidence="1">
    <location>
        <begin position="40"/>
        <end position="50"/>
    </location>
</feature>
<evidence type="ECO:0000256" key="2">
    <source>
        <dbReference type="SAM" id="SignalP"/>
    </source>
</evidence>
<feature type="compositionally biased region" description="Basic and acidic residues" evidence="1">
    <location>
        <begin position="88"/>
        <end position="99"/>
    </location>
</feature>
<dbReference type="InterPro" id="IPR009683">
    <property type="entry name" value="Extensin-like_C"/>
</dbReference>
<organism evidence="4 5">
    <name type="scientific">Roseobacter ponti</name>
    <dbReference type="NCBI Taxonomy" id="1891787"/>
    <lineage>
        <taxon>Bacteria</taxon>
        <taxon>Pseudomonadati</taxon>
        <taxon>Pseudomonadota</taxon>
        <taxon>Alphaproteobacteria</taxon>
        <taxon>Rhodobacterales</taxon>
        <taxon>Roseobacteraceae</taxon>
        <taxon>Roseobacter</taxon>
    </lineage>
</organism>
<dbReference type="Proteomes" id="UP000503308">
    <property type="component" value="Chromosome"/>
</dbReference>
<protein>
    <submittedName>
        <fullName evidence="4">Extensin family protein</fullName>
    </submittedName>
</protein>
<feature type="domain" description="Extensin-like C-terminal" evidence="3">
    <location>
        <begin position="124"/>
        <end position="277"/>
    </location>
</feature>
<feature type="region of interest" description="Disordered" evidence="1">
    <location>
        <begin position="18"/>
        <end position="100"/>
    </location>
</feature>
<dbReference type="Pfam" id="PF06904">
    <property type="entry name" value="Extensin-like_C"/>
    <property type="match status" value="1"/>
</dbReference>
<reference evidence="4 5" key="1">
    <citation type="submission" date="2020-02" db="EMBL/GenBank/DDBJ databases">
        <title>Genome sequence of Roseobacter ponti.</title>
        <authorList>
            <person name="Hollensteiner J."/>
            <person name="Schneider D."/>
            <person name="Poehlein A."/>
            <person name="Daniel R."/>
        </authorList>
    </citation>
    <scope>NUCLEOTIDE SEQUENCE [LARGE SCALE GENOMIC DNA]</scope>
    <source>
        <strain evidence="4 5">DSM 106830</strain>
    </source>
</reference>
<name>A0A858SW64_9RHOB</name>
<accession>A0A858SW64</accession>
<feature type="signal peptide" evidence="2">
    <location>
        <begin position="1"/>
        <end position="17"/>
    </location>
</feature>
<dbReference type="EMBL" id="CP048788">
    <property type="protein sequence ID" value="QJF52267.1"/>
    <property type="molecule type" value="Genomic_DNA"/>
</dbReference>
<evidence type="ECO:0000313" key="4">
    <source>
        <dbReference type="EMBL" id="QJF52267.1"/>
    </source>
</evidence>
<dbReference type="AlphaFoldDB" id="A0A858SW64"/>
<dbReference type="KEGG" id="rpon:G3256_14325"/>
<evidence type="ECO:0000259" key="3">
    <source>
        <dbReference type="Pfam" id="PF06904"/>
    </source>
</evidence>
<gene>
    <name evidence="4" type="ORF">G3256_14325</name>
</gene>
<sequence>MMRLALSLLLVAGIAQAGPETSPRPELRPVADPVTNPVTTPEPAPAPPASSIPGRRADSAAPVETQDADGASAEAQGDSSLRPQARPRKFEQRATEKARLKARGAICEDPDILGETVGRVASGVQGCGIPSAVRVRSVAGVSLSPAAVMDCTTARTLRHWVAVSAIPRVAAEGGADLVNLRIVGHYACRPRNNRPGARISEHGKGRAIDIAEFRLSDGSVISVKRDWNSKKGFRPLREMHRDACGIFGTVLGPQSDRFHEDHFHLDTARHRSGSYCR</sequence>
<keyword evidence="5" id="KW-1185">Reference proteome</keyword>
<proteinExistence type="predicted"/>
<keyword evidence="2" id="KW-0732">Signal</keyword>